<proteinExistence type="predicted"/>
<gene>
    <name evidence="2" type="ORF">BS50DRAFT_582862</name>
</gene>
<dbReference type="AlphaFoldDB" id="A0A2T2P6V8"/>
<reference evidence="2 3" key="1">
    <citation type="journal article" date="2018" name="Front. Microbiol.">
        <title>Genome-Wide Analysis of Corynespora cassiicola Leaf Fall Disease Putative Effectors.</title>
        <authorList>
            <person name="Lopez D."/>
            <person name="Ribeiro S."/>
            <person name="Label P."/>
            <person name="Fumanal B."/>
            <person name="Venisse J.S."/>
            <person name="Kohler A."/>
            <person name="de Oliveira R.R."/>
            <person name="Labutti K."/>
            <person name="Lipzen A."/>
            <person name="Lail K."/>
            <person name="Bauer D."/>
            <person name="Ohm R.A."/>
            <person name="Barry K.W."/>
            <person name="Spatafora J."/>
            <person name="Grigoriev I.V."/>
            <person name="Martin F.M."/>
            <person name="Pujade-Renaud V."/>
        </authorList>
    </citation>
    <scope>NUCLEOTIDE SEQUENCE [LARGE SCALE GENOMIC DNA]</scope>
    <source>
        <strain evidence="2 3">Philippines</strain>
    </source>
</reference>
<keyword evidence="3" id="KW-1185">Reference proteome</keyword>
<organism evidence="2 3">
    <name type="scientific">Corynespora cassiicola Philippines</name>
    <dbReference type="NCBI Taxonomy" id="1448308"/>
    <lineage>
        <taxon>Eukaryota</taxon>
        <taxon>Fungi</taxon>
        <taxon>Dikarya</taxon>
        <taxon>Ascomycota</taxon>
        <taxon>Pezizomycotina</taxon>
        <taxon>Dothideomycetes</taxon>
        <taxon>Pleosporomycetidae</taxon>
        <taxon>Pleosporales</taxon>
        <taxon>Corynesporascaceae</taxon>
        <taxon>Corynespora</taxon>
    </lineage>
</organism>
<evidence type="ECO:0000256" key="1">
    <source>
        <dbReference type="SAM" id="SignalP"/>
    </source>
</evidence>
<feature type="signal peptide" evidence="1">
    <location>
        <begin position="1"/>
        <end position="18"/>
    </location>
</feature>
<protein>
    <submittedName>
        <fullName evidence="2">Uncharacterized protein</fullName>
    </submittedName>
</protein>
<evidence type="ECO:0000313" key="3">
    <source>
        <dbReference type="Proteomes" id="UP000240883"/>
    </source>
</evidence>
<dbReference type="Proteomes" id="UP000240883">
    <property type="component" value="Unassembled WGS sequence"/>
</dbReference>
<dbReference type="EMBL" id="KZ678129">
    <property type="protein sequence ID" value="PSN73313.1"/>
    <property type="molecule type" value="Genomic_DNA"/>
</dbReference>
<keyword evidence="1" id="KW-0732">Signal</keyword>
<evidence type="ECO:0000313" key="2">
    <source>
        <dbReference type="EMBL" id="PSN73313.1"/>
    </source>
</evidence>
<accession>A0A2T2P6V8</accession>
<sequence length="128" mass="14366">MHPLASIAWLLLSLLAMSSPIYDNITPEVNTTAQVSTITDVDTDPQMAVQQWRTCGDIWLNDPIPGISQSRTAHIRDTITCRHVDEGRSGSDRKTANSVDVFHYCNCNFYMQVNPTFSIGQAPDRRQK</sequence>
<name>A0A2T2P6V8_CORCC</name>
<feature type="chain" id="PRO_5015672240" evidence="1">
    <location>
        <begin position="19"/>
        <end position="128"/>
    </location>
</feature>